<gene>
    <name evidence="1" type="ORF">WN51_11245</name>
</gene>
<accession>A0A0N0BHR8</accession>
<proteinExistence type="predicted"/>
<sequence>MLSEIFQKRNRFAFGFVETKRRSIHCRVKSSIAIVSIKLPVVQGFEESRCLETLVASCNEVRVERVTREQYTRGDIQRGRVDSTEEAVTLTQVIRYPRSPSQLLAHIPADLCYCSFTTFHGDPTSDPRESQ</sequence>
<evidence type="ECO:0000313" key="2">
    <source>
        <dbReference type="Proteomes" id="UP000053105"/>
    </source>
</evidence>
<dbReference type="EMBL" id="KQ435745">
    <property type="protein sequence ID" value="KOX76612.1"/>
    <property type="molecule type" value="Genomic_DNA"/>
</dbReference>
<reference evidence="1 2" key="1">
    <citation type="submission" date="2015-07" db="EMBL/GenBank/DDBJ databases">
        <title>The genome of Melipona quadrifasciata.</title>
        <authorList>
            <person name="Pan H."/>
            <person name="Kapheim K."/>
        </authorList>
    </citation>
    <scope>NUCLEOTIDE SEQUENCE [LARGE SCALE GENOMIC DNA]</scope>
    <source>
        <strain evidence="1">0111107301</strain>
        <tissue evidence="1">Whole body</tissue>
    </source>
</reference>
<organism evidence="1 2">
    <name type="scientific">Melipona quadrifasciata</name>
    <dbReference type="NCBI Taxonomy" id="166423"/>
    <lineage>
        <taxon>Eukaryota</taxon>
        <taxon>Metazoa</taxon>
        <taxon>Ecdysozoa</taxon>
        <taxon>Arthropoda</taxon>
        <taxon>Hexapoda</taxon>
        <taxon>Insecta</taxon>
        <taxon>Pterygota</taxon>
        <taxon>Neoptera</taxon>
        <taxon>Endopterygota</taxon>
        <taxon>Hymenoptera</taxon>
        <taxon>Apocrita</taxon>
        <taxon>Aculeata</taxon>
        <taxon>Apoidea</taxon>
        <taxon>Anthophila</taxon>
        <taxon>Apidae</taxon>
        <taxon>Melipona</taxon>
    </lineage>
</organism>
<keyword evidence="2" id="KW-1185">Reference proteome</keyword>
<dbReference type="AlphaFoldDB" id="A0A0N0BHR8"/>
<dbReference type="Proteomes" id="UP000053105">
    <property type="component" value="Unassembled WGS sequence"/>
</dbReference>
<name>A0A0N0BHR8_9HYME</name>
<protein>
    <submittedName>
        <fullName evidence="1">Uncharacterized protein</fullName>
    </submittedName>
</protein>
<evidence type="ECO:0000313" key="1">
    <source>
        <dbReference type="EMBL" id="KOX76612.1"/>
    </source>
</evidence>